<feature type="transmembrane region" description="Helical" evidence="1">
    <location>
        <begin position="64"/>
        <end position="83"/>
    </location>
</feature>
<dbReference type="InterPro" id="IPR012156">
    <property type="entry name" value="Cold_shock_CspA"/>
</dbReference>
<dbReference type="EMBL" id="CP022437">
    <property type="protein sequence ID" value="ASN07343.1"/>
    <property type="molecule type" value="Genomic_DNA"/>
</dbReference>
<evidence type="ECO:0000313" key="3">
    <source>
        <dbReference type="Proteomes" id="UP000204391"/>
    </source>
</evidence>
<dbReference type="KEGG" id="vne:CFK40_08440"/>
<feature type="transmembrane region" description="Helical" evidence="1">
    <location>
        <begin position="37"/>
        <end position="58"/>
    </location>
</feature>
<dbReference type="PIRSF" id="PIRSF002599">
    <property type="entry name" value="Cold_shock_A"/>
    <property type="match status" value="1"/>
</dbReference>
<proteinExistence type="predicted"/>
<organism evidence="2 3">
    <name type="scientific">Virgibacillus necropolis</name>
    <dbReference type="NCBI Taxonomy" id="163877"/>
    <lineage>
        <taxon>Bacteria</taxon>
        <taxon>Bacillati</taxon>
        <taxon>Bacillota</taxon>
        <taxon>Bacilli</taxon>
        <taxon>Bacillales</taxon>
        <taxon>Bacillaceae</taxon>
        <taxon>Virgibacillus</taxon>
    </lineage>
</organism>
<dbReference type="GO" id="GO:0003676">
    <property type="term" value="F:nucleic acid binding"/>
    <property type="evidence" value="ECO:0007669"/>
    <property type="project" value="InterPro"/>
</dbReference>
<dbReference type="OrthoDB" id="1698854at2"/>
<protein>
    <recommendedName>
        <fullName evidence="4">DUF1294 domain-containing protein</fullName>
    </recommendedName>
</protein>
<name>A0A221MI50_9BACI</name>
<feature type="transmembrane region" description="Helical" evidence="1">
    <location>
        <begin position="6"/>
        <end position="25"/>
    </location>
</feature>
<sequence>MVITWYLVIVNIIAFVFMGIDKRRAVKKKWRIPENRLWLMAIVGGSIGAMIGMSYFRHKTKHRLFKIGMPIILIVQIVIVFIAV</sequence>
<dbReference type="Proteomes" id="UP000204391">
    <property type="component" value="Chromosome"/>
</dbReference>
<evidence type="ECO:0000256" key="1">
    <source>
        <dbReference type="SAM" id="Phobius"/>
    </source>
</evidence>
<dbReference type="AlphaFoldDB" id="A0A221MI50"/>
<reference evidence="2 3" key="1">
    <citation type="journal article" date="2003" name="Int. J. Syst. Evol. Microbiol.">
        <title>Virgibacillus carmonensis sp. nov., Virgibacillus necropolis sp. nov. and Virgibacillus picturae sp. nov., three novel species isolated from deteriorated mural paintings, transfer of the species of the genus salibacillus to Virgibacillus, as Virgibacillus marismortui comb. nov. and Virgibacillus salexigens comb. nov., and emended description of the genus Virgibacillus.</title>
        <authorList>
            <person name="Heyrman J."/>
            <person name="Logan N.A."/>
            <person name="Busse H.J."/>
            <person name="Balcaen A."/>
            <person name="Lebbe L."/>
            <person name="Rodriguez-Diaz M."/>
            <person name="Swings J."/>
            <person name="De Vos P."/>
        </authorList>
    </citation>
    <scope>NUCLEOTIDE SEQUENCE [LARGE SCALE GENOMIC DNA]</scope>
    <source>
        <strain evidence="2 3">LMG 19488</strain>
    </source>
</reference>
<keyword evidence="1" id="KW-0812">Transmembrane</keyword>
<evidence type="ECO:0008006" key="4">
    <source>
        <dbReference type="Google" id="ProtNLM"/>
    </source>
</evidence>
<keyword evidence="1" id="KW-0472">Membrane</keyword>
<gene>
    <name evidence="2" type="ORF">CFK40_08440</name>
</gene>
<dbReference type="InterPro" id="IPR010718">
    <property type="entry name" value="DUF1294"/>
</dbReference>
<keyword evidence="1" id="KW-1133">Transmembrane helix</keyword>
<keyword evidence="3" id="KW-1185">Reference proteome</keyword>
<accession>A0A221MI50</accession>
<dbReference type="Pfam" id="PF06961">
    <property type="entry name" value="DUF1294"/>
    <property type="match status" value="1"/>
</dbReference>
<evidence type="ECO:0000313" key="2">
    <source>
        <dbReference type="EMBL" id="ASN07343.1"/>
    </source>
</evidence>